<dbReference type="AlphaFoldDB" id="A0A811V4G7"/>
<evidence type="ECO:0000313" key="1">
    <source>
        <dbReference type="EMBL" id="CAD7005438.1"/>
    </source>
</evidence>
<dbReference type="EMBL" id="CAJHJT010000034">
    <property type="protein sequence ID" value="CAD7005438.1"/>
    <property type="molecule type" value="Genomic_DNA"/>
</dbReference>
<organism evidence="1 2">
    <name type="scientific">Ceratitis capitata</name>
    <name type="common">Mediterranean fruit fly</name>
    <name type="synonym">Tephritis capitata</name>
    <dbReference type="NCBI Taxonomy" id="7213"/>
    <lineage>
        <taxon>Eukaryota</taxon>
        <taxon>Metazoa</taxon>
        <taxon>Ecdysozoa</taxon>
        <taxon>Arthropoda</taxon>
        <taxon>Hexapoda</taxon>
        <taxon>Insecta</taxon>
        <taxon>Pterygota</taxon>
        <taxon>Neoptera</taxon>
        <taxon>Endopterygota</taxon>
        <taxon>Diptera</taxon>
        <taxon>Brachycera</taxon>
        <taxon>Muscomorpha</taxon>
        <taxon>Tephritoidea</taxon>
        <taxon>Tephritidae</taxon>
        <taxon>Ceratitis</taxon>
        <taxon>Ceratitis</taxon>
    </lineage>
</organism>
<reference evidence="1" key="1">
    <citation type="submission" date="2020-11" db="EMBL/GenBank/DDBJ databases">
        <authorList>
            <person name="Whitehead M."/>
        </authorList>
    </citation>
    <scope>NUCLEOTIDE SEQUENCE</scope>
    <source>
        <strain evidence="1">EGII</strain>
    </source>
</reference>
<name>A0A811V4G7_CERCA</name>
<keyword evidence="2" id="KW-1185">Reference proteome</keyword>
<gene>
    <name evidence="1" type="ORF">CCAP1982_LOCUS13798</name>
</gene>
<evidence type="ECO:0000313" key="2">
    <source>
        <dbReference type="Proteomes" id="UP000606786"/>
    </source>
</evidence>
<sequence>MNRSINYLIFINFSKLKYYLSGGPENLIFEYLVNHLDARNMVTLAVTVSANHSLPATAQRKQRESSSSLFRLSSFAPNDFQREPSVEHSEGEANYRTQIFQLDIFYVGE</sequence>
<accession>A0A811V4G7</accession>
<dbReference type="Proteomes" id="UP000606786">
    <property type="component" value="Unassembled WGS sequence"/>
</dbReference>
<proteinExistence type="predicted"/>
<protein>
    <submittedName>
        <fullName evidence="1">(Mediterranean fruit fly) hypothetical protein</fullName>
    </submittedName>
</protein>
<comment type="caution">
    <text evidence="1">The sequence shown here is derived from an EMBL/GenBank/DDBJ whole genome shotgun (WGS) entry which is preliminary data.</text>
</comment>